<sequence>MHDGSSSNCNSSFISPEPAMDDPSNACERNLASYKTEEEDSKNGHGSGKWMSSKMRLMKKMMRPNITPTTDKAINPTSPRFQNQGHESRYSQRSPRNNSSSTTRVCSDCNTSTTPLWRSGPKGPKSLCNACGIRQRKARRAMAEAANGLVTPINAAACAKTRVHNKEKKCRANHFAQFKNKYKSSTITTPAGSSEGVRKLEYFKDFSISLRSNNSGFQQGFPRDEVAEAAMLLMDLSCGF</sequence>
<dbReference type="SUPFAM" id="SSF57716">
    <property type="entry name" value="Glucocorticoid receptor-like (DNA-binding domain)"/>
    <property type="match status" value="1"/>
</dbReference>
<evidence type="ECO:0000256" key="3">
    <source>
        <dbReference type="ARBA" id="ARBA00022833"/>
    </source>
</evidence>
<dbReference type="EMBL" id="QJKJ01001028">
    <property type="protein sequence ID" value="RDY09538.1"/>
    <property type="molecule type" value="Genomic_DNA"/>
</dbReference>
<dbReference type="CDD" id="cd00202">
    <property type="entry name" value="ZnF_GATA"/>
    <property type="match status" value="1"/>
</dbReference>
<keyword evidence="4" id="KW-0805">Transcription regulation</keyword>
<dbReference type="PANTHER" id="PTHR47255">
    <property type="entry name" value="GATA TRANSCRIPTION FACTOR 22-RELATED"/>
    <property type="match status" value="1"/>
</dbReference>
<evidence type="ECO:0000256" key="1">
    <source>
        <dbReference type="ARBA" id="ARBA00022723"/>
    </source>
</evidence>
<dbReference type="Pfam" id="PF00320">
    <property type="entry name" value="GATA"/>
    <property type="match status" value="1"/>
</dbReference>
<protein>
    <submittedName>
        <fullName evidence="10">GATA transcription factor 22</fullName>
    </submittedName>
</protein>
<keyword evidence="3" id="KW-0862">Zinc</keyword>
<feature type="compositionally biased region" description="Polar residues" evidence="8">
    <location>
        <begin position="66"/>
        <end position="85"/>
    </location>
</feature>
<dbReference type="InterPro" id="IPR013088">
    <property type="entry name" value="Znf_NHR/GATA"/>
</dbReference>
<dbReference type="GO" id="GO:0008270">
    <property type="term" value="F:zinc ion binding"/>
    <property type="evidence" value="ECO:0007669"/>
    <property type="project" value="UniProtKB-KW"/>
</dbReference>
<evidence type="ECO:0000313" key="10">
    <source>
        <dbReference type="EMBL" id="RDY09538.1"/>
    </source>
</evidence>
<evidence type="ECO:0000256" key="6">
    <source>
        <dbReference type="ARBA" id="ARBA00023163"/>
    </source>
</evidence>
<keyword evidence="1" id="KW-0479">Metal-binding</keyword>
<dbReference type="GO" id="GO:0043565">
    <property type="term" value="F:sequence-specific DNA binding"/>
    <property type="evidence" value="ECO:0007669"/>
    <property type="project" value="InterPro"/>
</dbReference>
<keyword evidence="5" id="KW-0238">DNA-binding</keyword>
<evidence type="ECO:0000259" key="9">
    <source>
        <dbReference type="PROSITE" id="PS50114"/>
    </source>
</evidence>
<organism evidence="10 11">
    <name type="scientific">Mucuna pruriens</name>
    <name type="common">Velvet bean</name>
    <name type="synonym">Dolichos pruriens</name>
    <dbReference type="NCBI Taxonomy" id="157652"/>
    <lineage>
        <taxon>Eukaryota</taxon>
        <taxon>Viridiplantae</taxon>
        <taxon>Streptophyta</taxon>
        <taxon>Embryophyta</taxon>
        <taxon>Tracheophyta</taxon>
        <taxon>Spermatophyta</taxon>
        <taxon>Magnoliopsida</taxon>
        <taxon>eudicotyledons</taxon>
        <taxon>Gunneridae</taxon>
        <taxon>Pentapetalae</taxon>
        <taxon>rosids</taxon>
        <taxon>fabids</taxon>
        <taxon>Fabales</taxon>
        <taxon>Fabaceae</taxon>
        <taxon>Papilionoideae</taxon>
        <taxon>50 kb inversion clade</taxon>
        <taxon>NPAAA clade</taxon>
        <taxon>indigoferoid/millettioid clade</taxon>
        <taxon>Phaseoleae</taxon>
        <taxon>Mucuna</taxon>
    </lineage>
</organism>
<dbReference type="GO" id="GO:0006355">
    <property type="term" value="P:regulation of DNA-templated transcription"/>
    <property type="evidence" value="ECO:0007669"/>
    <property type="project" value="InterPro"/>
</dbReference>
<dbReference type="SMART" id="SM00401">
    <property type="entry name" value="ZnF_GATA"/>
    <property type="match status" value="1"/>
</dbReference>
<dbReference type="Proteomes" id="UP000257109">
    <property type="component" value="Unassembled WGS sequence"/>
</dbReference>
<dbReference type="InterPro" id="IPR052138">
    <property type="entry name" value="GATA_ZnFinger_Domain"/>
</dbReference>
<reference evidence="10" key="1">
    <citation type="submission" date="2018-05" db="EMBL/GenBank/DDBJ databases">
        <title>Draft genome of Mucuna pruriens seed.</title>
        <authorList>
            <person name="Nnadi N.E."/>
            <person name="Vos R."/>
            <person name="Hasami M.H."/>
            <person name="Devisetty U.K."/>
            <person name="Aguiy J.C."/>
        </authorList>
    </citation>
    <scope>NUCLEOTIDE SEQUENCE [LARGE SCALE GENOMIC DNA]</scope>
    <source>
        <strain evidence="10">JCA_2017</strain>
    </source>
</reference>
<feature type="non-terminal residue" evidence="10">
    <location>
        <position position="1"/>
    </location>
</feature>
<evidence type="ECO:0000256" key="8">
    <source>
        <dbReference type="SAM" id="MobiDB-lite"/>
    </source>
</evidence>
<dbReference type="PANTHER" id="PTHR47255:SF4">
    <property type="entry name" value="GATA ZINC FINGER DOMAIN-CONTAINING PROTEIN 12"/>
    <property type="match status" value="1"/>
</dbReference>
<dbReference type="InterPro" id="IPR000679">
    <property type="entry name" value="Znf_GATA"/>
</dbReference>
<evidence type="ECO:0000256" key="2">
    <source>
        <dbReference type="ARBA" id="ARBA00022771"/>
    </source>
</evidence>
<feature type="region of interest" description="Disordered" evidence="8">
    <location>
        <begin position="66"/>
        <end position="123"/>
    </location>
</feature>
<evidence type="ECO:0000313" key="11">
    <source>
        <dbReference type="Proteomes" id="UP000257109"/>
    </source>
</evidence>
<dbReference type="AlphaFoldDB" id="A0A371I3C9"/>
<dbReference type="OrthoDB" id="2162994at2759"/>
<feature type="compositionally biased region" description="Low complexity" evidence="8">
    <location>
        <begin position="1"/>
        <end position="15"/>
    </location>
</feature>
<proteinExistence type="predicted"/>
<accession>A0A371I3C9</accession>
<dbReference type="PROSITE" id="PS00344">
    <property type="entry name" value="GATA_ZN_FINGER_1"/>
    <property type="match status" value="1"/>
</dbReference>
<feature type="domain" description="GATA-type" evidence="9">
    <location>
        <begin position="100"/>
        <end position="136"/>
    </location>
</feature>
<feature type="non-terminal residue" evidence="10">
    <location>
        <position position="240"/>
    </location>
</feature>
<name>A0A371I3C9_MUCPR</name>
<feature type="compositionally biased region" description="Low complexity" evidence="8">
    <location>
        <begin position="91"/>
        <end position="104"/>
    </location>
</feature>
<dbReference type="PROSITE" id="PS50114">
    <property type="entry name" value="GATA_ZN_FINGER_2"/>
    <property type="match status" value="1"/>
</dbReference>
<gene>
    <name evidence="10" type="primary">GATA22</name>
    <name evidence="10" type="ORF">CR513_06083</name>
</gene>
<evidence type="ECO:0000256" key="7">
    <source>
        <dbReference type="PROSITE-ProRule" id="PRU00094"/>
    </source>
</evidence>
<keyword evidence="6" id="KW-0804">Transcription</keyword>
<keyword evidence="11" id="KW-1185">Reference proteome</keyword>
<keyword evidence="2 7" id="KW-0863">Zinc-finger</keyword>
<evidence type="ECO:0000256" key="5">
    <source>
        <dbReference type="ARBA" id="ARBA00023125"/>
    </source>
</evidence>
<feature type="region of interest" description="Disordered" evidence="8">
    <location>
        <begin position="1"/>
        <end position="51"/>
    </location>
</feature>
<comment type="caution">
    <text evidence="10">The sequence shown here is derived from an EMBL/GenBank/DDBJ whole genome shotgun (WGS) entry which is preliminary data.</text>
</comment>
<evidence type="ECO:0000256" key="4">
    <source>
        <dbReference type="ARBA" id="ARBA00023015"/>
    </source>
</evidence>
<dbReference type="Gene3D" id="3.30.50.10">
    <property type="entry name" value="Erythroid Transcription Factor GATA-1, subunit A"/>
    <property type="match status" value="1"/>
</dbReference>